<dbReference type="OrthoDB" id="112080at2759"/>
<evidence type="ECO:0000256" key="1">
    <source>
        <dbReference type="SAM" id="MobiDB-lite"/>
    </source>
</evidence>
<organism evidence="2 3">
    <name type="scientific">Phytophthora fragariaefolia</name>
    <dbReference type="NCBI Taxonomy" id="1490495"/>
    <lineage>
        <taxon>Eukaryota</taxon>
        <taxon>Sar</taxon>
        <taxon>Stramenopiles</taxon>
        <taxon>Oomycota</taxon>
        <taxon>Peronosporomycetes</taxon>
        <taxon>Peronosporales</taxon>
        <taxon>Peronosporaceae</taxon>
        <taxon>Phytophthora</taxon>
    </lineage>
</organism>
<feature type="compositionally biased region" description="Polar residues" evidence="1">
    <location>
        <begin position="24"/>
        <end position="36"/>
    </location>
</feature>
<reference evidence="2" key="1">
    <citation type="submission" date="2023-04" db="EMBL/GenBank/DDBJ databases">
        <title>Phytophthora fragariaefolia NBRC 109709.</title>
        <authorList>
            <person name="Ichikawa N."/>
            <person name="Sato H."/>
            <person name="Tonouchi N."/>
        </authorList>
    </citation>
    <scope>NUCLEOTIDE SEQUENCE</scope>
    <source>
        <strain evidence="2">NBRC 109709</strain>
    </source>
</reference>
<keyword evidence="3" id="KW-1185">Reference proteome</keyword>
<dbReference type="Proteomes" id="UP001165121">
    <property type="component" value="Unassembled WGS sequence"/>
</dbReference>
<dbReference type="AlphaFoldDB" id="A0A9W6U8E6"/>
<protein>
    <submittedName>
        <fullName evidence="2">Unnamed protein product</fullName>
    </submittedName>
</protein>
<sequence length="234" mass="26577">MLEAHRDHRYSVETRRSKIDEVSTRISTYNRSTASEKPQAGEKPKAKKQKTIPESMTINEDEIRILSTRWLLSSGLPYTTLQNEELQNMIRRLANIPKLIVPTRETVYKFADGEYALFSKWVSCTIAFELAAGQRRPFVSVLHELFTNSPNVNIIGVTFIYISSNWRLVKLSVLGLPSRAGHAAATVANQIMQTIQSRYDIDLHKISRFTVVSDTTASAKMYPIISMTLIRLTV</sequence>
<evidence type="ECO:0000313" key="2">
    <source>
        <dbReference type="EMBL" id="GMF27123.1"/>
    </source>
</evidence>
<gene>
    <name evidence="2" type="ORF">Pfra01_000530500</name>
</gene>
<feature type="region of interest" description="Disordered" evidence="1">
    <location>
        <begin position="23"/>
        <end position="51"/>
    </location>
</feature>
<accession>A0A9W6U8E6</accession>
<evidence type="ECO:0000313" key="3">
    <source>
        <dbReference type="Proteomes" id="UP001165121"/>
    </source>
</evidence>
<name>A0A9W6U8E6_9STRA</name>
<comment type="caution">
    <text evidence="2">The sequence shown here is derived from an EMBL/GenBank/DDBJ whole genome shotgun (WGS) entry which is preliminary data.</text>
</comment>
<dbReference type="EMBL" id="BSXT01000427">
    <property type="protein sequence ID" value="GMF27123.1"/>
    <property type="molecule type" value="Genomic_DNA"/>
</dbReference>
<proteinExistence type="predicted"/>